<gene>
    <name evidence="1" type="ORF">INT44_003612</name>
</gene>
<protein>
    <submittedName>
        <fullName evidence="1">Uncharacterized protein</fullName>
    </submittedName>
</protein>
<comment type="caution">
    <text evidence="1">The sequence shown here is derived from an EMBL/GenBank/DDBJ whole genome shotgun (WGS) entry which is preliminary data.</text>
</comment>
<name>A0A8H7UI16_9FUNG</name>
<keyword evidence="2" id="KW-1185">Reference proteome</keyword>
<reference evidence="1" key="1">
    <citation type="submission" date="2020-12" db="EMBL/GenBank/DDBJ databases">
        <title>Metabolic potential, ecology and presence of endohyphal bacteria is reflected in genomic diversity of Mucoromycotina.</title>
        <authorList>
            <person name="Muszewska A."/>
            <person name="Okrasinska A."/>
            <person name="Steczkiewicz K."/>
            <person name="Drgas O."/>
            <person name="Orlowska M."/>
            <person name="Perlinska-Lenart U."/>
            <person name="Aleksandrzak-Piekarczyk T."/>
            <person name="Szatraj K."/>
            <person name="Zielenkiewicz U."/>
            <person name="Pilsyk S."/>
            <person name="Malc E."/>
            <person name="Mieczkowski P."/>
            <person name="Kruszewska J.S."/>
            <person name="Biernat P."/>
            <person name="Pawlowska J."/>
        </authorList>
    </citation>
    <scope>NUCLEOTIDE SEQUENCE</scope>
    <source>
        <strain evidence="1">WA0000051536</strain>
    </source>
</reference>
<proteinExistence type="predicted"/>
<evidence type="ECO:0000313" key="2">
    <source>
        <dbReference type="Proteomes" id="UP000612746"/>
    </source>
</evidence>
<dbReference type="EMBL" id="JAEPRA010000009">
    <property type="protein sequence ID" value="KAG2180608.1"/>
    <property type="molecule type" value="Genomic_DNA"/>
</dbReference>
<accession>A0A8H7UI16</accession>
<organism evidence="1 2">
    <name type="scientific">Umbelopsis vinacea</name>
    <dbReference type="NCBI Taxonomy" id="44442"/>
    <lineage>
        <taxon>Eukaryota</taxon>
        <taxon>Fungi</taxon>
        <taxon>Fungi incertae sedis</taxon>
        <taxon>Mucoromycota</taxon>
        <taxon>Mucoromycotina</taxon>
        <taxon>Umbelopsidomycetes</taxon>
        <taxon>Umbelopsidales</taxon>
        <taxon>Umbelopsidaceae</taxon>
        <taxon>Umbelopsis</taxon>
    </lineage>
</organism>
<sequence>MSFALIPIDRVIQEGQAVISGAQDVTPDLPKKTIILIDDRSTVVDHLPTTAIITRSGEIVKYHPHLHRLHTIEKTRSTTTIITIIHIIHILHATTMMKLIPGIPQFD</sequence>
<evidence type="ECO:0000313" key="1">
    <source>
        <dbReference type="EMBL" id="KAG2180608.1"/>
    </source>
</evidence>
<dbReference type="AlphaFoldDB" id="A0A8H7UI16"/>
<dbReference type="Proteomes" id="UP000612746">
    <property type="component" value="Unassembled WGS sequence"/>
</dbReference>